<dbReference type="AlphaFoldDB" id="A0AA37JLB9"/>
<feature type="region of interest" description="Disordered" evidence="3">
    <location>
        <begin position="170"/>
        <end position="262"/>
    </location>
</feature>
<sequence>MLQRLMNRKVVIGLLGILILLAAFGRIMTTPAEEYRFVTWEKGTSENEVKVSVMLSAREDVQKAGTFQVQFGVASDDPDGIEDIKFKFDSDLKNNSDVTVKTYRYNQSNGTLTIYVSGAADDILKKGTALNLGTIVVNADSDVTFSVEPGGCKTADENYTERTLTVFGSQDDYTVKRETSDDDTPNETPEETTPDETPEETPGETGPAETPEETLPDETPGGTLPEETTDSSEPEETPEQEDSSDSVWKDPEETSGTWKAKDGVWSFEKEDGTYAQSEWIKVGGEWYWIGADGRMITGWIHLNNVWYFCSPSGAMKTGWVNTGDHWFYFSPSGAMKTGWVLEKGCWYYMSESGAMKTGWVQTDGKWYYLDESGKMLADTVTPDGVRVDKNGVRVNGITE</sequence>
<dbReference type="Pfam" id="PF19127">
    <property type="entry name" value="Choline_bind_3"/>
    <property type="match status" value="1"/>
</dbReference>
<dbReference type="RefSeq" id="WP_118039929.1">
    <property type="nucleotide sequence ID" value="NZ_BQNJ01000002.1"/>
</dbReference>
<feature type="repeat" description="Cell wall-binding" evidence="2">
    <location>
        <begin position="356"/>
        <end position="375"/>
    </location>
</feature>
<feature type="repeat" description="Cell wall-binding" evidence="2">
    <location>
        <begin position="336"/>
        <end position="355"/>
    </location>
</feature>
<reference evidence="4" key="1">
    <citation type="submission" date="2022-01" db="EMBL/GenBank/DDBJ databases">
        <title>Novel bile acid biosynthetic pathways are enriched in the microbiome of centenarians.</title>
        <authorList>
            <person name="Sato Y."/>
            <person name="Atarashi K."/>
            <person name="Plichta R.D."/>
            <person name="Arai Y."/>
            <person name="Sasajima S."/>
            <person name="Kearney M.S."/>
            <person name="Suda W."/>
            <person name="Takeshita K."/>
            <person name="Sasaki T."/>
            <person name="Okamoto S."/>
            <person name="Skelly N.A."/>
            <person name="Okamura Y."/>
            <person name="Vlamakis H."/>
            <person name="Li Y."/>
            <person name="Tanoue T."/>
            <person name="Takei H."/>
            <person name="Nittono H."/>
            <person name="Narushima S."/>
            <person name="Irie J."/>
            <person name="Itoh H."/>
            <person name="Moriya K."/>
            <person name="Sugiura Y."/>
            <person name="Suematsu M."/>
            <person name="Moritoki N."/>
            <person name="Shibata S."/>
            <person name="Littman R.D."/>
            <person name="Fischbach A.M."/>
            <person name="Uwamino Y."/>
            <person name="Inoue T."/>
            <person name="Honda A."/>
            <person name="Hattori M."/>
            <person name="Murai T."/>
            <person name="Xavier J.R."/>
            <person name="Hirose N."/>
            <person name="Honda K."/>
        </authorList>
    </citation>
    <scope>NUCLEOTIDE SEQUENCE</scope>
    <source>
        <strain evidence="4">CE91-St55</strain>
    </source>
</reference>
<dbReference type="Pfam" id="PF01473">
    <property type="entry name" value="Choline_bind_1"/>
    <property type="match status" value="3"/>
</dbReference>
<organism evidence="4 5">
    <name type="scientific">Hungatella hathewayi</name>
    <dbReference type="NCBI Taxonomy" id="154046"/>
    <lineage>
        <taxon>Bacteria</taxon>
        <taxon>Bacillati</taxon>
        <taxon>Bacillota</taxon>
        <taxon>Clostridia</taxon>
        <taxon>Lachnospirales</taxon>
        <taxon>Lachnospiraceae</taxon>
        <taxon>Hungatella</taxon>
    </lineage>
</organism>
<evidence type="ECO:0000256" key="3">
    <source>
        <dbReference type="SAM" id="MobiDB-lite"/>
    </source>
</evidence>
<dbReference type="Proteomes" id="UP001055091">
    <property type="component" value="Unassembled WGS sequence"/>
</dbReference>
<comment type="caution">
    <text evidence="4">The sequence shown here is derived from an EMBL/GenBank/DDBJ whole genome shotgun (WGS) entry which is preliminary data.</text>
</comment>
<feature type="compositionally biased region" description="Low complexity" evidence="3">
    <location>
        <begin position="217"/>
        <end position="226"/>
    </location>
</feature>
<accession>A0AA37JLB9</accession>
<gene>
    <name evidence="4" type="ORF">CE91St55_51040</name>
</gene>
<evidence type="ECO:0008006" key="6">
    <source>
        <dbReference type="Google" id="ProtNLM"/>
    </source>
</evidence>
<dbReference type="Gene3D" id="2.10.270.10">
    <property type="entry name" value="Cholin Binding"/>
    <property type="match status" value="1"/>
</dbReference>
<dbReference type="InterPro" id="IPR018337">
    <property type="entry name" value="Cell_wall/Cho-bd_repeat"/>
</dbReference>
<feature type="compositionally biased region" description="Acidic residues" evidence="3">
    <location>
        <begin position="180"/>
        <end position="202"/>
    </location>
</feature>
<evidence type="ECO:0000313" key="5">
    <source>
        <dbReference type="Proteomes" id="UP001055091"/>
    </source>
</evidence>
<evidence type="ECO:0000313" key="4">
    <source>
        <dbReference type="EMBL" id="GKH03123.1"/>
    </source>
</evidence>
<dbReference type="EMBL" id="BQNJ01000002">
    <property type="protein sequence ID" value="GKH03123.1"/>
    <property type="molecule type" value="Genomic_DNA"/>
</dbReference>
<evidence type="ECO:0000256" key="2">
    <source>
        <dbReference type="PROSITE-ProRule" id="PRU00591"/>
    </source>
</evidence>
<name>A0AA37JLB9_9FIRM</name>
<protein>
    <recommendedName>
        <fullName evidence="6">N-acetylmuramoyl-L-alanine amidase family protein</fullName>
    </recommendedName>
</protein>
<proteinExistence type="predicted"/>
<feature type="repeat" description="Cell wall-binding" evidence="2">
    <location>
        <begin position="316"/>
        <end position="335"/>
    </location>
</feature>
<dbReference type="PROSITE" id="PS51170">
    <property type="entry name" value="CW"/>
    <property type="match status" value="3"/>
</dbReference>
<dbReference type="SUPFAM" id="SSF69360">
    <property type="entry name" value="Cell wall binding repeat"/>
    <property type="match status" value="1"/>
</dbReference>
<keyword evidence="1" id="KW-0677">Repeat</keyword>
<evidence type="ECO:0000256" key="1">
    <source>
        <dbReference type="ARBA" id="ARBA00022737"/>
    </source>
</evidence>
<feature type="compositionally biased region" description="Acidic residues" evidence="3">
    <location>
        <begin position="227"/>
        <end position="244"/>
    </location>
</feature>